<dbReference type="PANTHER" id="PTHR21314">
    <property type="entry name" value="QUEUOSINE 5'-PHOSPHATE N-GLYCOSYLASE_HYDROLASE-RELATED"/>
    <property type="match status" value="1"/>
</dbReference>
<comment type="catalytic activity">
    <reaction evidence="1">
        <text>queuosine 5'-phosphate + H2O = queuine + D-ribose 5-phosphate</text>
        <dbReference type="Rhea" id="RHEA:75387"/>
        <dbReference type="ChEBI" id="CHEBI:15377"/>
        <dbReference type="ChEBI" id="CHEBI:17433"/>
        <dbReference type="ChEBI" id="CHEBI:78346"/>
        <dbReference type="ChEBI" id="CHEBI:194371"/>
    </reaction>
    <physiologicalReaction direction="left-to-right" evidence="1">
        <dbReference type="Rhea" id="RHEA:75388"/>
    </physiologicalReaction>
</comment>
<evidence type="ECO:0000256" key="1">
    <source>
        <dbReference type="RuleBase" id="RU365002"/>
    </source>
</evidence>
<keyword evidence="3" id="KW-1185">Reference proteome</keyword>
<gene>
    <name evidence="2" type="ORF">D9758_002091</name>
</gene>
<dbReference type="EMBL" id="JAACJM010000010">
    <property type="protein sequence ID" value="KAF5370712.1"/>
    <property type="molecule type" value="Genomic_DNA"/>
</dbReference>
<dbReference type="PANTHER" id="PTHR21314:SF1">
    <property type="entry name" value="QUEUOSINE SALVAGE PROTEIN"/>
    <property type="match status" value="1"/>
</dbReference>
<dbReference type="GO" id="GO:0006400">
    <property type="term" value="P:tRNA modification"/>
    <property type="evidence" value="ECO:0007669"/>
    <property type="project" value="TreeGrafter"/>
</dbReference>
<dbReference type="EC" id="3.2.2.-" evidence="1"/>
<dbReference type="OrthoDB" id="416777at2759"/>
<comment type="caution">
    <text evidence="2">The sequence shown here is derived from an EMBL/GenBank/DDBJ whole genome shotgun (WGS) entry which is preliminary data.</text>
</comment>
<comment type="function">
    <text evidence="1">Catalyzes the hydrolysis of queuosine 5'-phosphate, releasing the nucleobase queuine (q). Is required for salvage of queuine from exogenous queuosine (Q) that is imported and then converted to queuosine 5'-phosphate intracellularly.</text>
</comment>
<proteinExistence type="inferred from homology"/>
<dbReference type="Proteomes" id="UP000559256">
    <property type="component" value="Unassembled WGS sequence"/>
</dbReference>
<accession>A0A8H5GTJ9</accession>
<dbReference type="InterPro" id="IPR019438">
    <property type="entry name" value="Q_salvage"/>
</dbReference>
<protein>
    <recommendedName>
        <fullName evidence="1">Queuosine 5'-phosphate N-glycosylase/hydrolase</fullName>
        <ecNumber evidence="1">3.2.2.-</ecNumber>
    </recommendedName>
    <alternativeName>
        <fullName evidence="1">Queuosine-nucleotide N-glycosylase/hydrolase</fullName>
    </alternativeName>
</protein>
<dbReference type="AlphaFoldDB" id="A0A8H5GTJ9"/>
<keyword evidence="1" id="KW-0378">Hydrolase</keyword>
<organism evidence="2 3">
    <name type="scientific">Tetrapyrgos nigripes</name>
    <dbReference type="NCBI Taxonomy" id="182062"/>
    <lineage>
        <taxon>Eukaryota</taxon>
        <taxon>Fungi</taxon>
        <taxon>Dikarya</taxon>
        <taxon>Basidiomycota</taxon>
        <taxon>Agaricomycotina</taxon>
        <taxon>Agaricomycetes</taxon>
        <taxon>Agaricomycetidae</taxon>
        <taxon>Agaricales</taxon>
        <taxon>Marasmiineae</taxon>
        <taxon>Marasmiaceae</taxon>
        <taxon>Tetrapyrgos</taxon>
    </lineage>
</organism>
<name>A0A8H5GTJ9_9AGAR</name>
<dbReference type="GO" id="GO:0016787">
    <property type="term" value="F:hydrolase activity"/>
    <property type="evidence" value="ECO:0007669"/>
    <property type="project" value="UniProtKB-KW"/>
</dbReference>
<reference evidence="2 3" key="1">
    <citation type="journal article" date="2020" name="ISME J.">
        <title>Uncovering the hidden diversity of litter-decomposition mechanisms in mushroom-forming fungi.</title>
        <authorList>
            <person name="Floudas D."/>
            <person name="Bentzer J."/>
            <person name="Ahren D."/>
            <person name="Johansson T."/>
            <person name="Persson P."/>
            <person name="Tunlid A."/>
        </authorList>
    </citation>
    <scope>NUCLEOTIDE SEQUENCE [LARGE SCALE GENOMIC DNA]</scope>
    <source>
        <strain evidence="2 3">CBS 291.85</strain>
    </source>
</reference>
<evidence type="ECO:0000313" key="2">
    <source>
        <dbReference type="EMBL" id="KAF5370712.1"/>
    </source>
</evidence>
<comment type="similarity">
    <text evidence="1">Belongs to the QNG1 protein family.</text>
</comment>
<evidence type="ECO:0000313" key="3">
    <source>
        <dbReference type="Proteomes" id="UP000559256"/>
    </source>
</evidence>
<sequence length="418" mass="45374">MASLPPSGSYLDSIRSSAHSLRVRSGIKIESDAITRLLSSPAFISSFQRVSKVHGLALPLNFPSPLAELNLISVMSLLNFGSGYRVPLHRSAGRGAWDCIRALVFGMFISSSADEDDLLSAKGMQNIATGKIAELMGVSIHVEKPHESIPGVTVGELGGPLYQLVKLITGVLNQTGKLLTEAGYPDLGTFVAESLKEGARVKASSQKANADVETVLEKLVRFLPAFQDMAVVNGQGRSCLYQAPAATNGHPDVYCFKKALFLIHAVTVRFGTITSPPFPICDTSHLPVFSDNVLPSLLIHLGVMGVSSSSMLSHLFVDTRSPEKLDSLLGHPPALPPDGSNQLPDDGPIVTSDQAYILRAGAIEACELMFKVANQMEDPTWMKEIRLPDIDMWLWSVAKDRGDYRKLERFVLRDTVFF</sequence>